<accession>A0AAN9EBS8</accession>
<evidence type="ECO:0000313" key="2">
    <source>
        <dbReference type="Proteomes" id="UP001372338"/>
    </source>
</evidence>
<proteinExistence type="predicted"/>
<keyword evidence="2" id="KW-1185">Reference proteome</keyword>
<organism evidence="1 2">
    <name type="scientific">Crotalaria pallida</name>
    <name type="common">Smooth rattlebox</name>
    <name type="synonym">Crotalaria striata</name>
    <dbReference type="NCBI Taxonomy" id="3830"/>
    <lineage>
        <taxon>Eukaryota</taxon>
        <taxon>Viridiplantae</taxon>
        <taxon>Streptophyta</taxon>
        <taxon>Embryophyta</taxon>
        <taxon>Tracheophyta</taxon>
        <taxon>Spermatophyta</taxon>
        <taxon>Magnoliopsida</taxon>
        <taxon>eudicotyledons</taxon>
        <taxon>Gunneridae</taxon>
        <taxon>Pentapetalae</taxon>
        <taxon>rosids</taxon>
        <taxon>fabids</taxon>
        <taxon>Fabales</taxon>
        <taxon>Fabaceae</taxon>
        <taxon>Papilionoideae</taxon>
        <taxon>50 kb inversion clade</taxon>
        <taxon>genistoids sensu lato</taxon>
        <taxon>core genistoids</taxon>
        <taxon>Crotalarieae</taxon>
        <taxon>Crotalaria</taxon>
    </lineage>
</organism>
<protein>
    <submittedName>
        <fullName evidence="1">Uncharacterized protein</fullName>
    </submittedName>
</protein>
<sequence length="160" mass="18463">MYMLWRWRKLMCDEPDFSYPPNAYHLVRQRMIEVLDMQGTNMQFLLKREMTIFINWRTPPDGRVKLNTDGVSKGNPRAHGRLVIVTTLAYVLLLKLSFGEFSLVNLVTLSVKATLVHYLANKDLSLLVRCHILEIPDNTLRGLLASDYRKATALRSIVIS</sequence>
<dbReference type="EMBL" id="JAYWIO010000007">
    <property type="protein sequence ID" value="KAK7251444.1"/>
    <property type="molecule type" value="Genomic_DNA"/>
</dbReference>
<dbReference type="AlphaFoldDB" id="A0AAN9EBS8"/>
<comment type="caution">
    <text evidence="1">The sequence shown here is derived from an EMBL/GenBank/DDBJ whole genome shotgun (WGS) entry which is preliminary data.</text>
</comment>
<name>A0AAN9EBS8_CROPI</name>
<evidence type="ECO:0000313" key="1">
    <source>
        <dbReference type="EMBL" id="KAK7251444.1"/>
    </source>
</evidence>
<reference evidence="1 2" key="1">
    <citation type="submission" date="2024-01" db="EMBL/GenBank/DDBJ databases">
        <title>The genomes of 5 underutilized Papilionoideae crops provide insights into root nodulation and disease resistanc.</title>
        <authorList>
            <person name="Yuan L."/>
        </authorList>
    </citation>
    <scope>NUCLEOTIDE SEQUENCE [LARGE SCALE GENOMIC DNA]</scope>
    <source>
        <strain evidence="1">ZHUSHIDOU_FW_LH</strain>
        <tissue evidence="1">Leaf</tissue>
    </source>
</reference>
<gene>
    <name evidence="1" type="ORF">RIF29_34645</name>
</gene>
<dbReference type="Proteomes" id="UP001372338">
    <property type="component" value="Unassembled WGS sequence"/>
</dbReference>